<organism evidence="2 3">
    <name type="scientific">Rheinheimera maricola</name>
    <dbReference type="NCBI Taxonomy" id="2793282"/>
    <lineage>
        <taxon>Bacteria</taxon>
        <taxon>Pseudomonadati</taxon>
        <taxon>Pseudomonadota</taxon>
        <taxon>Gammaproteobacteria</taxon>
        <taxon>Chromatiales</taxon>
        <taxon>Chromatiaceae</taxon>
        <taxon>Rheinheimera</taxon>
    </lineage>
</organism>
<dbReference type="RefSeq" id="WP_205309775.1">
    <property type="nucleotide sequence ID" value="NZ_JAERPS020000002.1"/>
</dbReference>
<name>A0ABS7X928_9GAMM</name>
<evidence type="ECO:0000313" key="3">
    <source>
        <dbReference type="Proteomes" id="UP000663814"/>
    </source>
</evidence>
<evidence type="ECO:0000313" key="2">
    <source>
        <dbReference type="EMBL" id="MBZ9611610.1"/>
    </source>
</evidence>
<dbReference type="InterPro" id="IPR046474">
    <property type="entry name" value="DUF6795"/>
</dbReference>
<accession>A0ABS7X928</accession>
<feature type="domain" description="DUF6795" evidence="1">
    <location>
        <begin position="49"/>
        <end position="149"/>
    </location>
</feature>
<protein>
    <submittedName>
        <fullName evidence="2">Carboxypeptidase-like regulatory domain-containing protein</fullName>
    </submittedName>
</protein>
<gene>
    <name evidence="2" type="ORF">I4W93_008360</name>
</gene>
<reference evidence="2 3" key="1">
    <citation type="submission" date="2020-12" db="EMBL/GenBank/DDBJ databases">
        <authorList>
            <person name="Ruan W."/>
            <person name="Khan S.A."/>
            <person name="Jeon C.O."/>
        </authorList>
    </citation>
    <scope>NUCLEOTIDE SEQUENCE [LARGE SCALE GENOMIC DNA]</scope>
    <source>
        <strain evidence="2 3">MA-13</strain>
    </source>
</reference>
<proteinExistence type="predicted"/>
<reference evidence="2 3" key="2">
    <citation type="submission" date="2021-08" db="EMBL/GenBank/DDBJ databases">
        <title>Rheinheimera aquimaris sp. nov., isolated from seawater of the East Sea in Korea.</title>
        <authorList>
            <person name="Kim K.H."/>
            <person name="Wenting R."/>
            <person name="Kim K.R."/>
            <person name="Jeon C.O."/>
        </authorList>
    </citation>
    <scope>NUCLEOTIDE SEQUENCE [LARGE SCALE GENOMIC DNA]</scope>
    <source>
        <strain evidence="2 3">MA-13</strain>
    </source>
</reference>
<comment type="caution">
    <text evidence="2">The sequence shown here is derived from an EMBL/GenBank/DDBJ whole genome shotgun (WGS) entry which is preliminary data.</text>
</comment>
<dbReference type="InterPro" id="IPR008969">
    <property type="entry name" value="CarboxyPept-like_regulatory"/>
</dbReference>
<sequence length="187" mass="21086">MHISMFRRKPLLLLTAALSFLVFIVFSQQVMADMFSWFKKTEVELSPEVNGTVTLNGKPISGAKVLRYLTYSDKKFNDSATTDEQGHFQLPVKAVKVKVSSMFDTAVTQNLVVDHANKQTEIWTAGTTNTLNYDSIRKLLSSMKCELTSPEMRLEIPRGNPQSPPLGVASICSFEHDEVILEKELWK</sequence>
<dbReference type="EMBL" id="JAERPS020000002">
    <property type="protein sequence ID" value="MBZ9611610.1"/>
    <property type="molecule type" value="Genomic_DNA"/>
</dbReference>
<keyword evidence="3" id="KW-1185">Reference proteome</keyword>
<dbReference type="Pfam" id="PF20598">
    <property type="entry name" value="DUF6795"/>
    <property type="match status" value="1"/>
</dbReference>
<evidence type="ECO:0000259" key="1">
    <source>
        <dbReference type="Pfam" id="PF20598"/>
    </source>
</evidence>
<dbReference type="Proteomes" id="UP000663814">
    <property type="component" value="Unassembled WGS sequence"/>
</dbReference>
<dbReference type="SUPFAM" id="SSF49464">
    <property type="entry name" value="Carboxypeptidase regulatory domain-like"/>
    <property type="match status" value="1"/>
</dbReference>